<evidence type="ECO:0000313" key="3">
    <source>
        <dbReference type="Proteomes" id="UP000234343"/>
    </source>
</evidence>
<feature type="transmembrane region" description="Helical" evidence="1">
    <location>
        <begin position="147"/>
        <end position="165"/>
    </location>
</feature>
<evidence type="ECO:0000313" key="2">
    <source>
        <dbReference type="EMBL" id="AUH71022.1"/>
    </source>
</evidence>
<dbReference type="KEGG" id="lsh:CAB17_02325"/>
<dbReference type="RefSeq" id="WP_101898788.1">
    <property type="nucleotide sequence ID" value="NZ_CP025491.2"/>
</dbReference>
<feature type="transmembrane region" description="Helical" evidence="1">
    <location>
        <begin position="119"/>
        <end position="140"/>
    </location>
</feature>
<evidence type="ECO:0008006" key="4">
    <source>
        <dbReference type="Google" id="ProtNLM"/>
    </source>
</evidence>
<feature type="transmembrane region" description="Helical" evidence="1">
    <location>
        <begin position="562"/>
        <end position="581"/>
    </location>
</feature>
<keyword evidence="1" id="KW-0472">Membrane</keyword>
<keyword evidence="1" id="KW-1133">Transmembrane helix</keyword>
<dbReference type="Proteomes" id="UP000234343">
    <property type="component" value="Chromosome"/>
</dbReference>
<feature type="transmembrane region" description="Helical" evidence="1">
    <location>
        <begin position="53"/>
        <end position="75"/>
    </location>
</feature>
<protein>
    <recommendedName>
        <fullName evidence="4">Transmembrane protein</fullName>
    </recommendedName>
</protein>
<feature type="transmembrane region" description="Helical" evidence="1">
    <location>
        <begin position="282"/>
        <end position="303"/>
    </location>
</feature>
<sequence>MLGILSIRERFSAVIASFVLAVVALFINFNLSFSPHYTDFIVGNITWGAQTKLQDLIAVPLFITVLFLGFLLLQLALVKQKHIFGNEYTNKLASQLLWWTLPSIISFSSLFLGKSMDKQLIYLSAVGIIVLGVSVSYHAWKNIETNPLVISLCMLMIFLIGLFPLDIALLQGRLSIGNDVNLEHYVKIMHALWVMGTLFMMFYSIKYPQKINQLLTQLILIGQIGLPAFFLTLYPANLVKPDGTLTHYETQISLKILVLIMITWGIFDVINRYRKYKYTSEGWMTAFSPIAFFALFIGFKIGITPAPLINPDDYHFGEKLLGWWSYLKGSLPYVDYIPSHGLIDDDLSSFVSYYFYDGSAASLSEASRLSFAILSFFAYISLYLYSGSIPLALVSCYFAGIRFSWLFMTPFICLWFSEFLRKKPENWLSVWMLTTPFLILGVPPQGLILAAASGIMAVYFTWILLFYSEKVRWINIVLSLAFLGIVGLATSLIPMLVAAIQYIIENGAINQEAYGIPWASSWTMEGGGFVLELIRNSWILIPMGALLLMYSSAKNKELRGSTLLPSIVTLLFFVLLIPYSMGRIDPQAISRPGIVSIFGWSIFVPILTWSLIKSYNRVLLILMVASMGALEYGSSISLNAFISAAASKVPTAMLRDGPSSGLPNVGYAVVENEHWERLIKLNDLLNKKLAPNETYLDLTSRNAQYYYLNRKPLVAVTAPYNMVSPYQQKRITEQLSLNPPKIVLLEGANIIHDGGGLALRNPYLYRFVIDNYLPSYENGFIVGYLKSAHKNEHISLINVELKNFTDVNWDRGVNRSNAAVIIDNPLLITLLKSGTKVRVSSNDVRLITNISTENNTIWFDGPAFDPSQIGYPHQIQIESGFQFDQEYRNLLFEKAFAHPYLHKIPVAWGKSANTLKKKMSLAKKFDNITPSLYETISTNNGYEITGADPQLIFDISGYEISGHDAGLLKLNFLCTGKQGEPRLQIFWWGDNEGGPSEVSSIKFTADDGILIVPLDSSPRWLTLNKIKGIRIDLDNAVACKAITVNNIGLYQRNFNL</sequence>
<feature type="transmembrane region" description="Helical" evidence="1">
    <location>
        <begin position="619"/>
        <end position="642"/>
    </location>
</feature>
<keyword evidence="1" id="KW-0812">Transmembrane</keyword>
<name>A0A2H5FHJ4_9GAMM</name>
<feature type="transmembrane region" description="Helical" evidence="1">
    <location>
        <begin position="252"/>
        <end position="270"/>
    </location>
</feature>
<feature type="transmembrane region" description="Helical" evidence="1">
    <location>
        <begin position="593"/>
        <end position="612"/>
    </location>
</feature>
<reference evidence="2 3" key="1">
    <citation type="submission" date="2017-12" db="EMBL/GenBank/DDBJ databases">
        <title>Legionella sainthelensi LA01-117, whole genome sequence of a clinical isolate from New Zealand.</title>
        <authorList>
            <person name="Cree S.L."/>
            <person name="Slow S."/>
            <person name="Kennedy M.A."/>
            <person name="Murdoch D.R."/>
            <person name="Biggs P.J."/>
            <person name="Anderson T."/>
        </authorList>
    </citation>
    <scope>NUCLEOTIDE SEQUENCE [LARGE SCALE GENOMIC DNA]</scope>
    <source>
        <strain evidence="2 3">LA01-117</strain>
    </source>
</reference>
<keyword evidence="3" id="KW-1185">Reference proteome</keyword>
<feature type="transmembrane region" description="Helical" evidence="1">
    <location>
        <begin position="185"/>
        <end position="202"/>
    </location>
</feature>
<feature type="transmembrane region" description="Helical" evidence="1">
    <location>
        <begin position="533"/>
        <end position="550"/>
    </location>
</feature>
<feature type="transmembrane region" description="Helical" evidence="1">
    <location>
        <begin position="214"/>
        <end position="232"/>
    </location>
</feature>
<feature type="transmembrane region" description="Helical" evidence="1">
    <location>
        <begin position="477"/>
        <end position="504"/>
    </location>
</feature>
<feature type="transmembrane region" description="Helical" evidence="1">
    <location>
        <begin position="437"/>
        <end position="465"/>
    </location>
</feature>
<feature type="transmembrane region" description="Helical" evidence="1">
    <location>
        <begin position="397"/>
        <end position="417"/>
    </location>
</feature>
<accession>A0A2H5FHJ4</accession>
<dbReference type="EMBL" id="CP025491">
    <property type="protein sequence ID" value="AUH71022.1"/>
    <property type="molecule type" value="Genomic_DNA"/>
</dbReference>
<gene>
    <name evidence="2" type="ORF">CAB17_02325</name>
</gene>
<feature type="transmembrane region" description="Helical" evidence="1">
    <location>
        <begin position="366"/>
        <end position="385"/>
    </location>
</feature>
<organism evidence="2 3">
    <name type="scientific">Legionella sainthelensi</name>
    <dbReference type="NCBI Taxonomy" id="28087"/>
    <lineage>
        <taxon>Bacteria</taxon>
        <taxon>Pseudomonadati</taxon>
        <taxon>Pseudomonadota</taxon>
        <taxon>Gammaproteobacteria</taxon>
        <taxon>Legionellales</taxon>
        <taxon>Legionellaceae</taxon>
        <taxon>Legionella</taxon>
    </lineage>
</organism>
<dbReference type="AlphaFoldDB" id="A0A2H5FHJ4"/>
<feature type="transmembrane region" description="Helical" evidence="1">
    <location>
        <begin position="96"/>
        <end position="113"/>
    </location>
</feature>
<feature type="transmembrane region" description="Helical" evidence="1">
    <location>
        <begin position="12"/>
        <end position="33"/>
    </location>
</feature>
<evidence type="ECO:0000256" key="1">
    <source>
        <dbReference type="SAM" id="Phobius"/>
    </source>
</evidence>
<proteinExistence type="predicted"/>